<dbReference type="PANTHER" id="PTHR33507">
    <property type="entry name" value="INNER MEMBRANE PROTEIN YBBJ"/>
    <property type="match status" value="1"/>
</dbReference>
<organism evidence="7">
    <name type="scientific">human gut metagenome</name>
    <dbReference type="NCBI Taxonomy" id="408170"/>
    <lineage>
        <taxon>unclassified sequences</taxon>
        <taxon>metagenomes</taxon>
        <taxon>organismal metagenomes</taxon>
    </lineage>
</organism>
<keyword evidence="4 5" id="KW-0472">Membrane</keyword>
<evidence type="ECO:0000259" key="6">
    <source>
        <dbReference type="Pfam" id="PF01957"/>
    </source>
</evidence>
<feature type="transmembrane region" description="Helical" evidence="5">
    <location>
        <begin position="7"/>
        <end position="40"/>
    </location>
</feature>
<feature type="transmembrane region" description="Helical" evidence="5">
    <location>
        <begin position="46"/>
        <end position="65"/>
    </location>
</feature>
<feature type="domain" description="NfeD-like C-terminal" evidence="6">
    <location>
        <begin position="80"/>
        <end position="136"/>
    </location>
</feature>
<sequence length="138" mass="15495">MIGMWFVAFIILLFFEIITVNLVTIWFAIGALVSCVVAYFCDNIFIQIGVFLLTSIIVLVCTKPLSQKIRKGKKVATNSDRVIGMEGVVTMDISKNNVGEVKVDGKRWSAVSKEEFHKDDIVVIKKIDGVKLIVEKER</sequence>
<name>K1RJD6_9ZZZZ</name>
<keyword evidence="3 5" id="KW-1133">Transmembrane helix</keyword>
<protein>
    <submittedName>
        <fullName evidence="7">Nodulation efficiency, NfeD</fullName>
    </submittedName>
</protein>
<evidence type="ECO:0000256" key="2">
    <source>
        <dbReference type="ARBA" id="ARBA00022692"/>
    </source>
</evidence>
<reference evidence="7" key="1">
    <citation type="journal article" date="2013" name="Environ. Microbiol.">
        <title>Microbiota from the distal guts of lean and obese adolescents exhibit partial functional redundancy besides clear differences in community structure.</title>
        <authorList>
            <person name="Ferrer M."/>
            <person name="Ruiz A."/>
            <person name="Lanza F."/>
            <person name="Haange S.B."/>
            <person name="Oberbach A."/>
            <person name="Till H."/>
            <person name="Bargiela R."/>
            <person name="Campoy C."/>
            <person name="Segura M.T."/>
            <person name="Richter M."/>
            <person name="von Bergen M."/>
            <person name="Seifert J."/>
            <person name="Suarez A."/>
        </authorList>
    </citation>
    <scope>NUCLEOTIDE SEQUENCE</scope>
</reference>
<gene>
    <name evidence="7" type="ORF">OBE_16829</name>
</gene>
<comment type="caution">
    <text evidence="7">The sequence shown here is derived from an EMBL/GenBank/DDBJ whole genome shotgun (WGS) entry which is preliminary data.</text>
</comment>
<accession>K1RJD6</accession>
<proteinExistence type="predicted"/>
<evidence type="ECO:0000256" key="5">
    <source>
        <dbReference type="SAM" id="Phobius"/>
    </source>
</evidence>
<evidence type="ECO:0000256" key="3">
    <source>
        <dbReference type="ARBA" id="ARBA00022989"/>
    </source>
</evidence>
<dbReference type="SUPFAM" id="SSF141322">
    <property type="entry name" value="NfeD domain-like"/>
    <property type="match status" value="1"/>
</dbReference>
<evidence type="ECO:0000256" key="1">
    <source>
        <dbReference type="ARBA" id="ARBA00004141"/>
    </source>
</evidence>
<dbReference type="Pfam" id="PF01957">
    <property type="entry name" value="NfeD"/>
    <property type="match status" value="1"/>
</dbReference>
<comment type="subcellular location">
    <subcellularLocation>
        <location evidence="1">Membrane</location>
        <topology evidence="1">Multi-pass membrane protein</topology>
    </subcellularLocation>
</comment>
<dbReference type="GO" id="GO:0005886">
    <property type="term" value="C:plasma membrane"/>
    <property type="evidence" value="ECO:0007669"/>
    <property type="project" value="TreeGrafter"/>
</dbReference>
<dbReference type="PANTHER" id="PTHR33507:SF3">
    <property type="entry name" value="INNER MEMBRANE PROTEIN YBBJ"/>
    <property type="match status" value="1"/>
</dbReference>
<dbReference type="AlphaFoldDB" id="K1RJD6"/>
<evidence type="ECO:0000256" key="4">
    <source>
        <dbReference type="ARBA" id="ARBA00023136"/>
    </source>
</evidence>
<dbReference type="InterPro" id="IPR002810">
    <property type="entry name" value="NfeD-like_C"/>
</dbReference>
<dbReference type="InterPro" id="IPR012340">
    <property type="entry name" value="NA-bd_OB-fold"/>
</dbReference>
<keyword evidence="2 5" id="KW-0812">Transmembrane</keyword>
<evidence type="ECO:0000313" key="7">
    <source>
        <dbReference type="EMBL" id="EKC45523.1"/>
    </source>
</evidence>
<dbReference type="Gene3D" id="2.40.50.140">
    <property type="entry name" value="Nucleic acid-binding proteins"/>
    <property type="match status" value="1"/>
</dbReference>
<dbReference type="InterPro" id="IPR052165">
    <property type="entry name" value="Membrane_assoc_protease"/>
</dbReference>
<dbReference type="EMBL" id="AJWZ01011366">
    <property type="protein sequence ID" value="EKC45523.1"/>
    <property type="molecule type" value="Genomic_DNA"/>
</dbReference>